<keyword evidence="2" id="KW-1185">Reference proteome</keyword>
<sequence length="441" mass="51027">MEGVNKNCDDGKVLIEFANILKLIIYSIIGIVVFFIPIKINGHYWTIIYHISYKLQTQANSFLELCVIVYVSLSCIKSIFISKKNGTNEILNYIRLFSLIIILSIFYGKNEIILLNDNVSLLIYELVINISTVFPISAIFITFLLDYGLLDVVESYCHVFMKKNFNLSGKTIINILLYLSTDCFCGMFMTSKLYNEGKIRLNEACNLVLNFSILSIPMILYVSKELNIKCRDLTIMVIFLVLILNILMSRLYPIKKKKKSYLTKTSYKETIHKSDKLEKAIKKYLKNKSKTNIFKSMLNNLEESISILMKLIPNLVLVLYLGQIIINSNLISETVQVIFSPILQLLKIPNKSDLSIFIINIFYNNIIAIDNVNLHVQYSTRLLIAIIAVLNCTCISSNYIYINNTNIKLNKKEFLVSYIQRIVLIIFIYSLMYYFYRGYIM</sequence>
<organism evidence="1 2">
    <name type="scientific">Romboutsia lituseburensis DSM 797</name>
    <dbReference type="NCBI Taxonomy" id="1121325"/>
    <lineage>
        <taxon>Bacteria</taxon>
        <taxon>Bacillati</taxon>
        <taxon>Bacillota</taxon>
        <taxon>Clostridia</taxon>
        <taxon>Peptostreptococcales</taxon>
        <taxon>Peptostreptococcaceae</taxon>
        <taxon>Romboutsia</taxon>
    </lineage>
</organism>
<dbReference type="AlphaFoldDB" id="A0A1G9L956"/>
<dbReference type="Proteomes" id="UP000199068">
    <property type="component" value="Unassembled WGS sequence"/>
</dbReference>
<dbReference type="RefSeq" id="WP_092724592.1">
    <property type="nucleotide sequence ID" value="NZ_FNGW01000002.1"/>
</dbReference>
<proteinExistence type="predicted"/>
<reference evidence="1 2" key="1">
    <citation type="submission" date="2016-10" db="EMBL/GenBank/DDBJ databases">
        <authorList>
            <person name="de Groot N.N."/>
        </authorList>
    </citation>
    <scope>NUCLEOTIDE SEQUENCE [LARGE SCALE GENOMIC DNA]</scope>
    <source>
        <strain evidence="1 2">DSM 797</strain>
    </source>
</reference>
<evidence type="ECO:0000313" key="2">
    <source>
        <dbReference type="Proteomes" id="UP000199068"/>
    </source>
</evidence>
<gene>
    <name evidence="1" type="ORF">SAMN04515677_102459</name>
</gene>
<dbReference type="EMBL" id="FNGW01000002">
    <property type="protein sequence ID" value="SDL58519.1"/>
    <property type="molecule type" value="Genomic_DNA"/>
</dbReference>
<dbReference type="STRING" id="1121325.SAMN04515677_102459"/>
<name>A0A1G9L956_9FIRM</name>
<protein>
    <submittedName>
        <fullName evidence="1">Nucleoside recognition GATE domain-containing membrane protein YjiH</fullName>
    </submittedName>
</protein>
<accession>A0A1G9L956</accession>
<evidence type="ECO:0000313" key="1">
    <source>
        <dbReference type="EMBL" id="SDL58519.1"/>
    </source>
</evidence>